<dbReference type="PANTHER" id="PTHR14289">
    <property type="entry name" value="F-BOX ONLY PROTEIN 3"/>
    <property type="match status" value="1"/>
</dbReference>
<name>A0A8S2MMU4_9BILA</name>
<dbReference type="EMBL" id="CAJOBH010003792">
    <property type="protein sequence ID" value="CAF3966176.1"/>
    <property type="molecule type" value="Genomic_DNA"/>
</dbReference>
<dbReference type="PANTHER" id="PTHR14289:SF16">
    <property type="entry name" value="POLYMERASE DELTA-INTERACTING PROTEIN 2"/>
    <property type="match status" value="1"/>
</dbReference>
<dbReference type="GO" id="GO:0003677">
    <property type="term" value="F:DNA binding"/>
    <property type="evidence" value="ECO:0007669"/>
    <property type="project" value="InterPro"/>
</dbReference>
<dbReference type="InterPro" id="IPR011722">
    <property type="entry name" value="Hemimethylated_DNA-bd_dom"/>
</dbReference>
<keyword evidence="1" id="KW-0472">Membrane</keyword>
<sequence>MVQQICSFYRILFLIIKLLFVFKLFLHRVFGYRGVIIFPWLARVFDRCDGRSSPLPPLTKSTKSSQSNIHEIRAKSVTYYQVLTDTRDMPHIRAQTEAVTFLGNQERDRNLYAIPGLDYVAQEDIIPYTIFLSDHLIALINEINIDYRLEKKYNRRQNKAFL</sequence>
<evidence type="ECO:0000313" key="3">
    <source>
        <dbReference type="EMBL" id="CAF3966176.1"/>
    </source>
</evidence>
<reference evidence="3" key="1">
    <citation type="submission" date="2021-02" db="EMBL/GenBank/DDBJ databases">
        <authorList>
            <person name="Nowell W R."/>
        </authorList>
    </citation>
    <scope>NUCLEOTIDE SEQUENCE</scope>
</reference>
<dbReference type="GO" id="GO:0070987">
    <property type="term" value="P:error-free translesion synthesis"/>
    <property type="evidence" value="ECO:0007669"/>
    <property type="project" value="TreeGrafter"/>
</dbReference>
<comment type="caution">
    <text evidence="3">The sequence shown here is derived from an EMBL/GenBank/DDBJ whole genome shotgun (WGS) entry which is preliminary data.</text>
</comment>
<organism evidence="3 4">
    <name type="scientific">Rotaria magnacalcarata</name>
    <dbReference type="NCBI Taxonomy" id="392030"/>
    <lineage>
        <taxon>Eukaryota</taxon>
        <taxon>Metazoa</taxon>
        <taxon>Spiralia</taxon>
        <taxon>Gnathifera</taxon>
        <taxon>Rotifera</taxon>
        <taxon>Eurotatoria</taxon>
        <taxon>Bdelloidea</taxon>
        <taxon>Philodinida</taxon>
        <taxon>Philodinidae</taxon>
        <taxon>Rotaria</taxon>
    </lineage>
</organism>
<evidence type="ECO:0000256" key="1">
    <source>
        <dbReference type="SAM" id="Phobius"/>
    </source>
</evidence>
<keyword evidence="1" id="KW-0812">Transmembrane</keyword>
<evidence type="ECO:0000313" key="4">
    <source>
        <dbReference type="Proteomes" id="UP000681967"/>
    </source>
</evidence>
<protein>
    <recommendedName>
        <fullName evidence="2">Hemimethylated DNA-binding domain-containing protein</fullName>
    </recommendedName>
</protein>
<dbReference type="SMART" id="SM00992">
    <property type="entry name" value="YccV-like"/>
    <property type="match status" value="1"/>
</dbReference>
<evidence type="ECO:0000259" key="2">
    <source>
        <dbReference type="SMART" id="SM00992"/>
    </source>
</evidence>
<dbReference type="GO" id="GO:0005634">
    <property type="term" value="C:nucleus"/>
    <property type="evidence" value="ECO:0007669"/>
    <property type="project" value="TreeGrafter"/>
</dbReference>
<dbReference type="AlphaFoldDB" id="A0A8S2MMU4"/>
<feature type="transmembrane region" description="Helical" evidence="1">
    <location>
        <begin position="7"/>
        <end position="26"/>
    </location>
</feature>
<dbReference type="GO" id="GO:0042645">
    <property type="term" value="C:mitochondrial nucleoid"/>
    <property type="evidence" value="ECO:0007669"/>
    <property type="project" value="TreeGrafter"/>
</dbReference>
<gene>
    <name evidence="3" type="ORF">BYL167_LOCUS11821</name>
</gene>
<feature type="domain" description="Hemimethylated DNA-binding" evidence="2">
    <location>
        <begin position="24"/>
        <end position="155"/>
    </location>
</feature>
<keyword evidence="1" id="KW-1133">Transmembrane helix</keyword>
<dbReference type="Proteomes" id="UP000681967">
    <property type="component" value="Unassembled WGS sequence"/>
</dbReference>
<accession>A0A8S2MMU4</accession>
<proteinExistence type="predicted"/>